<reference evidence="1 2" key="1">
    <citation type="submission" date="2013-09" db="EMBL/GenBank/DDBJ databases">
        <title>Corchorus capsularis genome sequencing.</title>
        <authorList>
            <person name="Alam M."/>
            <person name="Haque M.S."/>
            <person name="Islam M.S."/>
            <person name="Emdad E.M."/>
            <person name="Islam M.M."/>
            <person name="Ahmed B."/>
            <person name="Halim A."/>
            <person name="Hossen Q.M.M."/>
            <person name="Hossain M.Z."/>
            <person name="Ahmed R."/>
            <person name="Khan M.M."/>
            <person name="Islam R."/>
            <person name="Rashid M.M."/>
            <person name="Khan S.A."/>
            <person name="Rahman M.S."/>
            <person name="Alam M."/>
        </authorList>
    </citation>
    <scope>NUCLEOTIDE SEQUENCE [LARGE SCALE GENOMIC DNA]</scope>
    <source>
        <strain evidence="2">cv. CVL-1</strain>
        <tissue evidence="1">Whole seedling</tissue>
    </source>
</reference>
<name>A0A1R3GC75_COCAP</name>
<keyword evidence="2" id="KW-1185">Reference proteome</keyword>
<dbReference type="AlphaFoldDB" id="A0A1R3GC75"/>
<dbReference type="Gramene" id="OMO55667">
    <property type="protein sequence ID" value="OMO55667"/>
    <property type="gene ID" value="CCACVL1_27104"/>
</dbReference>
<organism evidence="1 2">
    <name type="scientific">Corchorus capsularis</name>
    <name type="common">Jute</name>
    <dbReference type="NCBI Taxonomy" id="210143"/>
    <lineage>
        <taxon>Eukaryota</taxon>
        <taxon>Viridiplantae</taxon>
        <taxon>Streptophyta</taxon>
        <taxon>Embryophyta</taxon>
        <taxon>Tracheophyta</taxon>
        <taxon>Spermatophyta</taxon>
        <taxon>Magnoliopsida</taxon>
        <taxon>eudicotyledons</taxon>
        <taxon>Gunneridae</taxon>
        <taxon>Pentapetalae</taxon>
        <taxon>rosids</taxon>
        <taxon>malvids</taxon>
        <taxon>Malvales</taxon>
        <taxon>Malvaceae</taxon>
        <taxon>Grewioideae</taxon>
        <taxon>Apeibeae</taxon>
        <taxon>Corchorus</taxon>
    </lineage>
</organism>
<dbReference type="Proteomes" id="UP000188268">
    <property type="component" value="Unassembled WGS sequence"/>
</dbReference>
<gene>
    <name evidence="1" type="ORF">CCACVL1_27104</name>
</gene>
<protein>
    <submittedName>
        <fullName evidence="1">Uncharacterized protein</fullName>
    </submittedName>
</protein>
<accession>A0A1R3GC75</accession>
<dbReference type="EMBL" id="AWWV01014596">
    <property type="protein sequence ID" value="OMO55667.1"/>
    <property type="molecule type" value="Genomic_DNA"/>
</dbReference>
<comment type="caution">
    <text evidence="1">The sequence shown here is derived from an EMBL/GenBank/DDBJ whole genome shotgun (WGS) entry which is preliminary data.</text>
</comment>
<sequence>MAILPTVTKQSEHFRLLKKERVHRISRDNSESC</sequence>
<evidence type="ECO:0000313" key="2">
    <source>
        <dbReference type="Proteomes" id="UP000188268"/>
    </source>
</evidence>
<evidence type="ECO:0000313" key="1">
    <source>
        <dbReference type="EMBL" id="OMO55667.1"/>
    </source>
</evidence>
<proteinExistence type="predicted"/>